<keyword evidence="1" id="KW-1133">Transmembrane helix</keyword>
<feature type="transmembrane region" description="Helical" evidence="1">
    <location>
        <begin position="7"/>
        <end position="26"/>
    </location>
</feature>
<dbReference type="EMBL" id="AZGI01000045">
    <property type="protein sequence ID" value="KRM38826.1"/>
    <property type="molecule type" value="Genomic_DNA"/>
</dbReference>
<keyword evidence="3" id="KW-1185">Reference proteome</keyword>
<reference evidence="2 3" key="1">
    <citation type="journal article" date="2015" name="Genome Announc.">
        <title>Expanding the biotechnology potential of lactobacilli through comparative genomics of 213 strains and associated genera.</title>
        <authorList>
            <person name="Sun Z."/>
            <person name="Harris H.M."/>
            <person name="McCann A."/>
            <person name="Guo C."/>
            <person name="Argimon S."/>
            <person name="Zhang W."/>
            <person name="Yang X."/>
            <person name="Jeffery I.B."/>
            <person name="Cooney J.C."/>
            <person name="Kagawa T.F."/>
            <person name="Liu W."/>
            <person name="Song Y."/>
            <person name="Salvetti E."/>
            <person name="Wrobel A."/>
            <person name="Rasinkangas P."/>
            <person name="Parkhill J."/>
            <person name="Rea M.C."/>
            <person name="O'Sullivan O."/>
            <person name="Ritari J."/>
            <person name="Douillard F.P."/>
            <person name="Paul Ross R."/>
            <person name="Yang R."/>
            <person name="Briner A.E."/>
            <person name="Felis G.E."/>
            <person name="de Vos W.M."/>
            <person name="Barrangou R."/>
            <person name="Klaenhammer T.R."/>
            <person name="Caufield P.W."/>
            <person name="Cui Y."/>
            <person name="Zhang H."/>
            <person name="O'Toole P.W."/>
        </authorList>
    </citation>
    <scope>NUCLEOTIDE SEQUENCE [LARGE SCALE GENOMIC DNA]</scope>
    <source>
        <strain evidence="2 3">DSM 5661</strain>
    </source>
</reference>
<dbReference type="OrthoDB" id="2299987at2"/>
<proteinExistence type="predicted"/>
<dbReference type="PATRIC" id="fig|1423754.3.peg.1202"/>
<feature type="transmembrane region" description="Helical" evidence="1">
    <location>
        <begin position="97"/>
        <end position="116"/>
    </location>
</feature>
<feature type="transmembrane region" description="Helical" evidence="1">
    <location>
        <begin position="46"/>
        <end position="66"/>
    </location>
</feature>
<comment type="caution">
    <text evidence="2">The sequence shown here is derived from an EMBL/GenBank/DDBJ whole genome shotgun (WGS) entry which is preliminary data.</text>
</comment>
<keyword evidence="1" id="KW-0472">Membrane</keyword>
<protein>
    <submittedName>
        <fullName evidence="2">Uncharacterized protein</fullName>
    </submittedName>
</protein>
<dbReference type="eggNOG" id="ENOG50309WQ">
    <property type="taxonomic scope" value="Bacteria"/>
</dbReference>
<dbReference type="RefSeq" id="WP_025081221.1">
    <property type="nucleotide sequence ID" value="NZ_AZGI01000045.1"/>
</dbReference>
<evidence type="ECO:0000256" key="1">
    <source>
        <dbReference type="SAM" id="Phobius"/>
    </source>
</evidence>
<name>A0A0R1Y8Y3_9LACO</name>
<dbReference type="AlphaFoldDB" id="A0A0R1Y8Y3"/>
<sequence length="120" mass="13497">MKKTISMIIRIVILLLGLALAGYMIWQLMTGTRMLDFDVQTQGPLIVVVFGILLLLTLGASVSFFANNHESSTIFLGGILAMMSLILWIRHPEQADIYRLYFIYGLLVGLLSPLFLNKKH</sequence>
<evidence type="ECO:0000313" key="2">
    <source>
        <dbReference type="EMBL" id="KRM38826.1"/>
    </source>
</evidence>
<dbReference type="Proteomes" id="UP000051223">
    <property type="component" value="Unassembled WGS sequence"/>
</dbReference>
<evidence type="ECO:0000313" key="3">
    <source>
        <dbReference type="Proteomes" id="UP000051223"/>
    </source>
</evidence>
<accession>A0A0R1Y8Y3</accession>
<keyword evidence="1" id="KW-0812">Transmembrane</keyword>
<organism evidence="2 3">
    <name type="scientific">Lactobacillus hamsteri DSM 5661 = JCM 6256</name>
    <dbReference type="NCBI Taxonomy" id="1423754"/>
    <lineage>
        <taxon>Bacteria</taxon>
        <taxon>Bacillati</taxon>
        <taxon>Bacillota</taxon>
        <taxon>Bacilli</taxon>
        <taxon>Lactobacillales</taxon>
        <taxon>Lactobacillaceae</taxon>
        <taxon>Lactobacillus</taxon>
    </lineage>
</organism>
<dbReference type="STRING" id="1423754.FC39_GL001168"/>
<gene>
    <name evidence="2" type="ORF">FC39_GL001168</name>
</gene>
<feature type="transmembrane region" description="Helical" evidence="1">
    <location>
        <begin position="73"/>
        <end position="91"/>
    </location>
</feature>